<proteinExistence type="predicted"/>
<gene>
    <name evidence="2" type="ORF">NDU88_004267</name>
</gene>
<evidence type="ECO:0000313" key="3">
    <source>
        <dbReference type="Proteomes" id="UP001066276"/>
    </source>
</evidence>
<feature type="compositionally biased region" description="Low complexity" evidence="1">
    <location>
        <begin position="1"/>
        <end position="13"/>
    </location>
</feature>
<feature type="compositionally biased region" description="Low complexity" evidence="1">
    <location>
        <begin position="37"/>
        <end position="56"/>
    </location>
</feature>
<protein>
    <submittedName>
        <fullName evidence="2">Uncharacterized protein</fullName>
    </submittedName>
</protein>
<organism evidence="2 3">
    <name type="scientific">Pleurodeles waltl</name>
    <name type="common">Iberian ribbed newt</name>
    <dbReference type="NCBI Taxonomy" id="8319"/>
    <lineage>
        <taxon>Eukaryota</taxon>
        <taxon>Metazoa</taxon>
        <taxon>Chordata</taxon>
        <taxon>Craniata</taxon>
        <taxon>Vertebrata</taxon>
        <taxon>Euteleostomi</taxon>
        <taxon>Amphibia</taxon>
        <taxon>Batrachia</taxon>
        <taxon>Caudata</taxon>
        <taxon>Salamandroidea</taxon>
        <taxon>Salamandridae</taxon>
        <taxon>Pleurodelinae</taxon>
        <taxon>Pleurodeles</taxon>
    </lineage>
</organism>
<feature type="compositionally biased region" description="Low complexity" evidence="1">
    <location>
        <begin position="21"/>
        <end position="30"/>
    </location>
</feature>
<accession>A0AAV7RIN0</accession>
<keyword evidence="3" id="KW-1185">Reference proteome</keyword>
<feature type="compositionally biased region" description="Pro residues" evidence="1">
    <location>
        <begin position="111"/>
        <end position="123"/>
    </location>
</feature>
<reference evidence="2" key="1">
    <citation type="journal article" date="2022" name="bioRxiv">
        <title>Sequencing and chromosome-scale assembly of the giantPleurodeles waltlgenome.</title>
        <authorList>
            <person name="Brown T."/>
            <person name="Elewa A."/>
            <person name="Iarovenko S."/>
            <person name="Subramanian E."/>
            <person name="Araus A.J."/>
            <person name="Petzold A."/>
            <person name="Susuki M."/>
            <person name="Suzuki K.-i.T."/>
            <person name="Hayashi T."/>
            <person name="Toyoda A."/>
            <person name="Oliveira C."/>
            <person name="Osipova E."/>
            <person name="Leigh N.D."/>
            <person name="Simon A."/>
            <person name="Yun M.H."/>
        </authorList>
    </citation>
    <scope>NUCLEOTIDE SEQUENCE</scope>
    <source>
        <strain evidence="2">20211129_DDA</strain>
        <tissue evidence="2">Liver</tissue>
    </source>
</reference>
<feature type="region of interest" description="Disordered" evidence="1">
    <location>
        <begin position="1"/>
        <end position="195"/>
    </location>
</feature>
<dbReference type="AlphaFoldDB" id="A0AAV7RIN0"/>
<dbReference type="EMBL" id="JANPWB010000009">
    <property type="protein sequence ID" value="KAJ1151487.1"/>
    <property type="molecule type" value="Genomic_DNA"/>
</dbReference>
<dbReference type="Proteomes" id="UP001066276">
    <property type="component" value="Chromosome 5"/>
</dbReference>
<evidence type="ECO:0000313" key="2">
    <source>
        <dbReference type="EMBL" id="KAJ1151487.1"/>
    </source>
</evidence>
<evidence type="ECO:0000256" key="1">
    <source>
        <dbReference type="SAM" id="MobiDB-lite"/>
    </source>
</evidence>
<comment type="caution">
    <text evidence="2">The sequence shown here is derived from an EMBL/GenBank/DDBJ whole genome shotgun (WGS) entry which is preliminary data.</text>
</comment>
<name>A0AAV7RIN0_PLEWA</name>
<sequence length="195" mass="20013">MIGSARSSGSASRAKGRSDAGRCPQQTLQAAPPPQGGPAFRASGGRRAPLRLGPRPQLSGEPRGSRPAPGCTSLSKAAPRAAVAPKSLRLRRLLSYRSPAQGAARHSAPRPRSPAGPRPPHSPEQPESLGGPLRRGKTAPPRSPRPQQSPHSAPNTGPPASAHQGTVAKSAPPEPIRQACAMLGSVATPPPKDVF</sequence>
<feature type="compositionally biased region" description="Low complexity" evidence="1">
    <location>
        <begin position="95"/>
        <end position="106"/>
    </location>
</feature>